<protein>
    <submittedName>
        <fullName evidence="1">Uncharacterized protein</fullName>
    </submittedName>
</protein>
<name>A0A8J2L419_9HEXA</name>
<accession>A0A8J2L419</accession>
<dbReference type="EMBL" id="CAJVCH010338063">
    <property type="protein sequence ID" value="CAG7815178.1"/>
    <property type="molecule type" value="Genomic_DNA"/>
</dbReference>
<reference evidence="1" key="1">
    <citation type="submission" date="2021-06" db="EMBL/GenBank/DDBJ databases">
        <authorList>
            <person name="Hodson N. C."/>
            <person name="Mongue J. A."/>
            <person name="Jaron S. K."/>
        </authorList>
    </citation>
    <scope>NUCLEOTIDE SEQUENCE</scope>
</reference>
<proteinExistence type="predicted"/>
<comment type="caution">
    <text evidence="1">The sequence shown here is derived from an EMBL/GenBank/DDBJ whole genome shotgun (WGS) entry which is preliminary data.</text>
</comment>
<evidence type="ECO:0000313" key="1">
    <source>
        <dbReference type="EMBL" id="CAG7815178.1"/>
    </source>
</evidence>
<evidence type="ECO:0000313" key="2">
    <source>
        <dbReference type="Proteomes" id="UP000708208"/>
    </source>
</evidence>
<organism evidence="1 2">
    <name type="scientific">Allacma fusca</name>
    <dbReference type="NCBI Taxonomy" id="39272"/>
    <lineage>
        <taxon>Eukaryota</taxon>
        <taxon>Metazoa</taxon>
        <taxon>Ecdysozoa</taxon>
        <taxon>Arthropoda</taxon>
        <taxon>Hexapoda</taxon>
        <taxon>Collembola</taxon>
        <taxon>Symphypleona</taxon>
        <taxon>Sminthuridae</taxon>
        <taxon>Allacma</taxon>
    </lineage>
</organism>
<keyword evidence="2" id="KW-1185">Reference proteome</keyword>
<sequence>RTRFGPGAEAIFLEGRASTLKLQPSFNKFFRQIILTSAICSHDFGNRICVQLCWIGDFPGPQC</sequence>
<gene>
    <name evidence="1" type="ORF">AFUS01_LOCUS25876</name>
</gene>
<dbReference type="Proteomes" id="UP000708208">
    <property type="component" value="Unassembled WGS sequence"/>
</dbReference>
<feature type="non-terminal residue" evidence="1">
    <location>
        <position position="1"/>
    </location>
</feature>
<dbReference type="AlphaFoldDB" id="A0A8J2L419"/>